<dbReference type="InterPro" id="IPR019501">
    <property type="entry name" value="Peptidase_M30_hyicolysin"/>
</dbReference>
<accession>A0ABQ6BQL9</accession>
<evidence type="ECO:0000313" key="2">
    <source>
        <dbReference type="Proteomes" id="UP001156836"/>
    </source>
</evidence>
<dbReference type="Pfam" id="PF10460">
    <property type="entry name" value="Peptidase_M30"/>
    <property type="match status" value="1"/>
</dbReference>
<evidence type="ECO:0000313" key="1">
    <source>
        <dbReference type="EMBL" id="GLS04320.1"/>
    </source>
</evidence>
<comment type="caution">
    <text evidence="1">The sequence shown here is derived from an EMBL/GenBank/DDBJ whole genome shotgun (WGS) entry which is preliminary data.</text>
</comment>
<organism evidence="1 2">
    <name type="scientific">Chitiniphilus shinanonensis</name>
    <dbReference type="NCBI Taxonomy" id="553088"/>
    <lineage>
        <taxon>Bacteria</taxon>
        <taxon>Pseudomonadati</taxon>
        <taxon>Pseudomonadota</taxon>
        <taxon>Betaproteobacteria</taxon>
        <taxon>Neisseriales</taxon>
        <taxon>Chitinibacteraceae</taxon>
        <taxon>Chitiniphilus</taxon>
    </lineage>
</organism>
<evidence type="ECO:0008006" key="3">
    <source>
        <dbReference type="Google" id="ProtNLM"/>
    </source>
</evidence>
<name>A0ABQ6BQL9_9NEIS</name>
<keyword evidence="2" id="KW-1185">Reference proteome</keyword>
<gene>
    <name evidence="1" type="ORF">GCM10007860_14670</name>
</gene>
<proteinExistence type="predicted"/>
<protein>
    <recommendedName>
        <fullName evidence="3">Hemagglutinin</fullName>
    </recommendedName>
</protein>
<dbReference type="Proteomes" id="UP001156836">
    <property type="component" value="Unassembled WGS sequence"/>
</dbReference>
<reference evidence="2" key="1">
    <citation type="journal article" date="2019" name="Int. J. Syst. Evol. Microbiol.">
        <title>The Global Catalogue of Microorganisms (GCM) 10K type strain sequencing project: providing services to taxonomists for standard genome sequencing and annotation.</title>
        <authorList>
            <consortium name="The Broad Institute Genomics Platform"/>
            <consortium name="The Broad Institute Genome Sequencing Center for Infectious Disease"/>
            <person name="Wu L."/>
            <person name="Ma J."/>
        </authorList>
    </citation>
    <scope>NUCLEOTIDE SEQUENCE [LARGE SCALE GENOMIC DNA]</scope>
    <source>
        <strain evidence="2">NBRC 104970</strain>
    </source>
</reference>
<sequence length="525" mass="57542">MSVDCSGANCQATDAGTYAGSGVGLWRYTNTTNGQVNVPISIAGLNDRSTVTLIYTNQGGMPVSLPAPPAADFAPTPRAAAVAAFAEDTADSRANRIPSMVRNFDAKARMGSAPSRALASRRLLAAAPHSAAVNDKRDWFISQNDNSITTRTATLQRKVTADDGRVVNIWVEDSEYGDSKFSAARVEQFAQRFAVGSQSVYSMVTRLAGQPWGPHSYPDLLIPANQELDIVFVNFDRNNRPYGMIGYFWSNNNFFVDPSVQYGEYSNESLSFYMDTETVYWAPGEEGVQIQLSTLGHELTHMINFYQRGVLMSDPNSSAFYDFETFLEESTALMTEDIIGLNLDPTFNSLRDASFADWLNSGLNNCSYPDWNGEPNTPCFSYSIAASFGGYLLRQYGIDFYKGLLRNRSSTDSLVVLDDAIRQAGGPGFAEALRRWSTMAALLPATGVPAGFGLPLRQEQGFTLPAVNGPDFDFAVRWPTTRPSVLKPYALFPVRRAPANGVYKEVVPVPINTTLSVVIQTMENQ</sequence>
<dbReference type="EMBL" id="BSOZ01000016">
    <property type="protein sequence ID" value="GLS04320.1"/>
    <property type="molecule type" value="Genomic_DNA"/>
</dbReference>